<dbReference type="AlphaFoldDB" id="A0A239M6P4"/>
<protein>
    <submittedName>
        <fullName evidence="1">Uncharacterized protein</fullName>
    </submittedName>
</protein>
<sequence>MTSYINRFIFCDMGHTGADALKPELQRRVPDLIFAPRPSVQIPIAPREADTESVEPRDKYIVVVNNPIVRNLRFFTARAADHSEDQGIDTHVDRFINGVALRGAQHWFSKEVVQFLGVNYEKFERIEPGAASVSCEKGEVLVLGMELPLDSITRLISDFLEVDVSFEESAEQFSQNESALFEEIKAVGLPISYVSEILNMPFVRHLYDSAQIRQMRCSWENSAPARRMRKDVSFEDFGNEIPSRIPKAPPGMRVYEAEGTFFHKAKRKNIAVSKFWCAEPSHPEDFRNFERRGEHNRYNYMNWKRGNLDAISGVAFRPKMDVAIHDITIELVDLPIEKYPFLLGDGCVYFDEISESDNIRRIFPGPAEAHCTAMSISNSSNFVRHVGFPSDLPLYVSENEWITTPQHFARHWPHEISEEDLETARVKVSISYKPYEKSQKVHKFIRIPYLDQYPKSPVMIQENRPWYKAWDEAEPLVVRGYSVYFSPKPPIRQKLEDLKIFVQDRDGNPVPGKELKMNDQIAGNGEESFSLNPSFVRGDLVVENGETLSASGYLVDGTPAADMAFYVLVEIPDSRIDAAYGNPLYYSQGCANLDYLRSQYDQDRVDFNSTPAAISILDFIGESSLSPWFENVGSKTKSVDGDEKESMRSLAAGYIFVD</sequence>
<evidence type="ECO:0000313" key="2">
    <source>
        <dbReference type="Proteomes" id="UP000198440"/>
    </source>
</evidence>
<dbReference type="Proteomes" id="UP000198440">
    <property type="component" value="Unassembled WGS sequence"/>
</dbReference>
<reference evidence="1 2" key="1">
    <citation type="submission" date="2017-06" db="EMBL/GenBank/DDBJ databases">
        <authorList>
            <person name="Kim H.J."/>
            <person name="Triplett B.A."/>
        </authorList>
    </citation>
    <scope>NUCLEOTIDE SEQUENCE [LARGE SCALE GENOMIC DNA]</scope>
    <source>
        <strain evidence="1 2">DSM 11445</strain>
    </source>
</reference>
<organism evidence="1 2">
    <name type="scientific">Antarctobacter heliothermus</name>
    <dbReference type="NCBI Taxonomy" id="74033"/>
    <lineage>
        <taxon>Bacteria</taxon>
        <taxon>Pseudomonadati</taxon>
        <taxon>Pseudomonadota</taxon>
        <taxon>Alphaproteobacteria</taxon>
        <taxon>Rhodobacterales</taxon>
        <taxon>Roseobacteraceae</taxon>
        <taxon>Antarctobacter</taxon>
    </lineage>
</organism>
<name>A0A239M6P4_9RHOB</name>
<evidence type="ECO:0000313" key="1">
    <source>
        <dbReference type="EMBL" id="SNT38281.1"/>
    </source>
</evidence>
<proteinExistence type="predicted"/>
<dbReference type="EMBL" id="FZON01000124">
    <property type="protein sequence ID" value="SNT38281.1"/>
    <property type="molecule type" value="Genomic_DNA"/>
</dbReference>
<dbReference type="RefSeq" id="WP_141135989.1">
    <property type="nucleotide sequence ID" value="NZ_FZON01000124.1"/>
</dbReference>
<gene>
    <name evidence="1" type="ORF">SAMN04488078_11241</name>
</gene>
<accession>A0A239M6P4</accession>